<accession>A0A1A9ZI69</accession>
<dbReference type="Proteomes" id="UP000092445">
    <property type="component" value="Unassembled WGS sequence"/>
</dbReference>
<sequence length="187" mass="21292">MENMDLRPCAPLIVKELRTTSTFRILQMHCISFRNNLWLSIGVLLKYMICGIKFLFSLSKRQVYSACAPPMHGLRVAYAWIVHCPCTSYELPMHGLCLGYAPYYAPPMHGLCMAYGWVEQRLCTCYELLMHGLCVDCAPSMHRLCVDYAWPIDGLYTAYASPMNYLCMTYAGPCTTYRPPVVVGCKQ</sequence>
<protein>
    <submittedName>
        <fullName evidence="1">Uncharacterized protein</fullName>
    </submittedName>
</protein>
<dbReference type="AlphaFoldDB" id="A0A1A9ZI69"/>
<dbReference type="EnsemblMetazoa" id="GPAI015371-RA">
    <property type="protein sequence ID" value="GPAI015371-PA"/>
    <property type="gene ID" value="GPAI015371"/>
</dbReference>
<reference evidence="2" key="1">
    <citation type="submission" date="2014-03" db="EMBL/GenBank/DDBJ databases">
        <authorList>
            <person name="Aksoy S."/>
            <person name="Warren W."/>
            <person name="Wilson R.K."/>
        </authorList>
    </citation>
    <scope>NUCLEOTIDE SEQUENCE [LARGE SCALE GENOMIC DNA]</scope>
    <source>
        <strain evidence="2">IAEA</strain>
    </source>
</reference>
<proteinExistence type="predicted"/>
<name>A0A1A9ZI69_GLOPL</name>
<organism evidence="1 2">
    <name type="scientific">Glossina pallidipes</name>
    <name type="common">Tsetse fly</name>
    <dbReference type="NCBI Taxonomy" id="7398"/>
    <lineage>
        <taxon>Eukaryota</taxon>
        <taxon>Metazoa</taxon>
        <taxon>Ecdysozoa</taxon>
        <taxon>Arthropoda</taxon>
        <taxon>Hexapoda</taxon>
        <taxon>Insecta</taxon>
        <taxon>Pterygota</taxon>
        <taxon>Neoptera</taxon>
        <taxon>Endopterygota</taxon>
        <taxon>Diptera</taxon>
        <taxon>Brachycera</taxon>
        <taxon>Muscomorpha</taxon>
        <taxon>Hippoboscoidea</taxon>
        <taxon>Glossinidae</taxon>
        <taxon>Glossina</taxon>
    </lineage>
</organism>
<evidence type="ECO:0000313" key="2">
    <source>
        <dbReference type="Proteomes" id="UP000092445"/>
    </source>
</evidence>
<keyword evidence="2" id="KW-1185">Reference proteome</keyword>
<dbReference type="VEuPathDB" id="VectorBase:GPAI015371"/>
<reference evidence="1" key="2">
    <citation type="submission" date="2020-05" db="UniProtKB">
        <authorList>
            <consortium name="EnsemblMetazoa"/>
        </authorList>
    </citation>
    <scope>IDENTIFICATION</scope>
    <source>
        <strain evidence="1">IAEA</strain>
    </source>
</reference>
<evidence type="ECO:0000313" key="1">
    <source>
        <dbReference type="EnsemblMetazoa" id="GPAI015371-PA"/>
    </source>
</evidence>